<dbReference type="Gene3D" id="3.40.50.12780">
    <property type="entry name" value="N-terminal domain of ligase-like"/>
    <property type="match status" value="1"/>
</dbReference>
<dbReference type="InterPro" id="IPR042099">
    <property type="entry name" value="ANL_N_sf"/>
</dbReference>
<comment type="catalytic activity">
    <reaction evidence="1">
        <text>a long-chain fatty acid + ATP + CoA = a long-chain fatty acyl-CoA + AMP + diphosphate</text>
        <dbReference type="Rhea" id="RHEA:15421"/>
        <dbReference type="ChEBI" id="CHEBI:30616"/>
        <dbReference type="ChEBI" id="CHEBI:33019"/>
        <dbReference type="ChEBI" id="CHEBI:57287"/>
        <dbReference type="ChEBI" id="CHEBI:57560"/>
        <dbReference type="ChEBI" id="CHEBI:83139"/>
        <dbReference type="ChEBI" id="CHEBI:456215"/>
        <dbReference type="EC" id="6.2.1.3"/>
    </reaction>
    <physiologicalReaction direction="left-to-right" evidence="1">
        <dbReference type="Rhea" id="RHEA:15422"/>
    </physiologicalReaction>
</comment>
<dbReference type="GO" id="GO:0004467">
    <property type="term" value="F:long-chain fatty acid-CoA ligase activity"/>
    <property type="evidence" value="ECO:0007669"/>
    <property type="project" value="UniProtKB-EC"/>
</dbReference>
<keyword evidence="4" id="KW-1185">Reference proteome</keyword>
<proteinExistence type="predicted"/>
<evidence type="ECO:0000313" key="3">
    <source>
        <dbReference type="EMBL" id="SHH83192.1"/>
    </source>
</evidence>
<dbReference type="Pfam" id="PF23562">
    <property type="entry name" value="AMP-binding_C_3"/>
    <property type="match status" value="1"/>
</dbReference>
<dbReference type="Gene3D" id="3.30.300.30">
    <property type="match status" value="1"/>
</dbReference>
<name>A0A1M5W6P4_BUTFI</name>
<dbReference type="RefSeq" id="WP_073385892.1">
    <property type="nucleotide sequence ID" value="NZ_FQXK01000007.1"/>
</dbReference>
<evidence type="ECO:0000259" key="2">
    <source>
        <dbReference type="Pfam" id="PF00501"/>
    </source>
</evidence>
<accession>A0A1M5W6P4</accession>
<dbReference type="PANTHER" id="PTHR43272:SF52">
    <property type="entry name" value="AMP-DEPENDENT SYNTHETASE_LIGASE DOMAIN-CONTAINING PROTEIN"/>
    <property type="match status" value="1"/>
</dbReference>
<dbReference type="SUPFAM" id="SSF56801">
    <property type="entry name" value="Acetyl-CoA synthetase-like"/>
    <property type="match status" value="1"/>
</dbReference>
<dbReference type="PANTHER" id="PTHR43272">
    <property type="entry name" value="LONG-CHAIN-FATTY-ACID--COA LIGASE"/>
    <property type="match status" value="1"/>
</dbReference>
<dbReference type="STRING" id="1121131.SAMN02745229_00930"/>
<dbReference type="Proteomes" id="UP000184278">
    <property type="component" value="Unassembled WGS sequence"/>
</dbReference>
<protein>
    <submittedName>
        <fullName evidence="3">Long-chain acyl-CoA synthetase</fullName>
    </submittedName>
</protein>
<reference evidence="4" key="1">
    <citation type="submission" date="2016-11" db="EMBL/GenBank/DDBJ databases">
        <authorList>
            <person name="Varghese N."/>
            <person name="Submissions S."/>
        </authorList>
    </citation>
    <scope>NUCLEOTIDE SEQUENCE [LARGE SCALE GENOMIC DNA]</scope>
    <source>
        <strain evidence="4">DSM 3071</strain>
    </source>
</reference>
<dbReference type="Pfam" id="PF00501">
    <property type="entry name" value="AMP-binding"/>
    <property type="match status" value="1"/>
</dbReference>
<dbReference type="InterPro" id="IPR000873">
    <property type="entry name" value="AMP-dep_synth/lig_dom"/>
</dbReference>
<gene>
    <name evidence="3" type="ORF">SAMN02745229_00930</name>
</gene>
<dbReference type="GeneID" id="89510160"/>
<dbReference type="GO" id="GO:0016020">
    <property type="term" value="C:membrane"/>
    <property type="evidence" value="ECO:0007669"/>
    <property type="project" value="TreeGrafter"/>
</dbReference>
<evidence type="ECO:0000313" key="4">
    <source>
        <dbReference type="Proteomes" id="UP000184278"/>
    </source>
</evidence>
<dbReference type="AlphaFoldDB" id="A0A1M5W6P4"/>
<sequence length="525" mass="59955">MSFSYIDTVIYDNFGEMISGWNDRYPDKTAIRYFAKDTITDLKYRDVIQHIYNLYSYFGEKKLSGQHIAIVSENRFEYITIYLAAALDNVIVPLDKELDKETLKDMIKDFDVDVLFYTKKTGKKVSDLLEDPLIKAINIDDEYEKLSTGSYPSEDFFIRIKTIDKDKFSVLASTSGTDGKMKGVMLSQYNIATNVRGTLENNVLKSPTLSLLPMNHTYGFNPGILATLYNGTTVCLNLDLKYLLRDIKAFDPFFFEAVPMVFEGIYKNIVREAKKKNRYNLLCNMIKVSNFLLKFHIDLRHILFGNILNKRLRLVVSGGAALNPYYVEKYEELGIKLLNGYGMTECSPTIAVSRAANNVVGSAGTIMRHIDVRISDEGEIMVKGPCVMLGYYKNPEATRQSMEGEYFKTGDLGYVADDKVIFVTGRKKNLIIRSNGKNFSPEAVEKKILELPYVNECIVTSRAVKSNEIIVAKVYMEKPADTLDEDIKKINKDLPGFMNIDKVEVMDQEFEKNSTRKIKRNKYEN</sequence>
<dbReference type="OrthoDB" id="9803968at2"/>
<feature type="domain" description="AMP-dependent synthetase/ligase" evidence="2">
    <location>
        <begin position="22"/>
        <end position="392"/>
    </location>
</feature>
<dbReference type="InterPro" id="IPR045851">
    <property type="entry name" value="AMP-bd_C_sf"/>
</dbReference>
<organism evidence="3 4">
    <name type="scientific">Butyrivibrio fibrisolvens DSM 3071</name>
    <dbReference type="NCBI Taxonomy" id="1121131"/>
    <lineage>
        <taxon>Bacteria</taxon>
        <taxon>Bacillati</taxon>
        <taxon>Bacillota</taxon>
        <taxon>Clostridia</taxon>
        <taxon>Lachnospirales</taxon>
        <taxon>Lachnospiraceae</taxon>
        <taxon>Butyrivibrio</taxon>
    </lineage>
</organism>
<evidence type="ECO:0000256" key="1">
    <source>
        <dbReference type="ARBA" id="ARBA00024484"/>
    </source>
</evidence>
<dbReference type="EMBL" id="FQXK01000007">
    <property type="protein sequence ID" value="SHH83192.1"/>
    <property type="molecule type" value="Genomic_DNA"/>
</dbReference>